<gene>
    <name evidence="6" type="ORF">GIB67_036744</name>
</gene>
<dbReference type="InterPro" id="IPR036852">
    <property type="entry name" value="Peptidase_S8/S53_dom_sf"/>
</dbReference>
<dbReference type="InterPro" id="IPR010259">
    <property type="entry name" value="S8pro/Inhibitor_I9"/>
</dbReference>
<evidence type="ECO:0000256" key="1">
    <source>
        <dbReference type="ARBA" id="ARBA00011073"/>
    </source>
</evidence>
<proteinExistence type="inferred from homology"/>
<dbReference type="OrthoDB" id="4803627at2759"/>
<evidence type="ECO:0000259" key="4">
    <source>
        <dbReference type="Pfam" id="PF00082"/>
    </source>
</evidence>
<dbReference type="Proteomes" id="UP000541444">
    <property type="component" value="Unassembled WGS sequence"/>
</dbReference>
<comment type="caution">
    <text evidence="6">The sequence shown here is derived from an EMBL/GenBank/DDBJ whole genome shotgun (WGS) entry which is preliminary data.</text>
</comment>
<dbReference type="InterPro" id="IPR037045">
    <property type="entry name" value="S8pro/Inhibitor_I9_sf"/>
</dbReference>
<dbReference type="InterPro" id="IPR000209">
    <property type="entry name" value="Peptidase_S8/S53_dom"/>
</dbReference>
<dbReference type="SUPFAM" id="SSF52743">
    <property type="entry name" value="Subtilisin-like"/>
    <property type="match status" value="1"/>
</dbReference>
<comment type="caution">
    <text evidence="3">Lacks conserved residue(s) required for the propagation of feature annotation.</text>
</comment>
<feature type="domain" description="Peptidase S8/S53" evidence="4">
    <location>
        <begin position="102"/>
        <end position="300"/>
    </location>
</feature>
<dbReference type="Gene3D" id="3.30.70.80">
    <property type="entry name" value="Peptidase S8 propeptide/proteinase inhibitor I9"/>
    <property type="match status" value="1"/>
</dbReference>
<evidence type="ECO:0000313" key="7">
    <source>
        <dbReference type="Proteomes" id="UP000541444"/>
    </source>
</evidence>
<feature type="domain" description="Inhibitor I9" evidence="5">
    <location>
        <begin position="2"/>
        <end position="74"/>
    </location>
</feature>
<dbReference type="Gene3D" id="3.50.30.30">
    <property type="match status" value="1"/>
</dbReference>
<reference evidence="6 7" key="1">
    <citation type="journal article" date="2020" name="IScience">
        <title>Genome Sequencing of the Endangered Kingdonia uniflora (Circaeasteraceae, Ranunculales) Reveals Potential Mechanisms of Evolutionary Specialization.</title>
        <authorList>
            <person name="Sun Y."/>
            <person name="Deng T."/>
            <person name="Zhang A."/>
            <person name="Moore M.J."/>
            <person name="Landis J.B."/>
            <person name="Lin N."/>
            <person name="Zhang H."/>
            <person name="Zhang X."/>
            <person name="Huang J."/>
            <person name="Zhang X."/>
            <person name="Sun H."/>
            <person name="Wang H."/>
        </authorList>
    </citation>
    <scope>NUCLEOTIDE SEQUENCE [LARGE SCALE GENOMIC DNA]</scope>
    <source>
        <strain evidence="6">TB1705</strain>
        <tissue evidence="6">Leaf</tissue>
    </source>
</reference>
<dbReference type="AlphaFoldDB" id="A0A7J7LWN2"/>
<keyword evidence="7" id="KW-1185">Reference proteome</keyword>
<dbReference type="Pfam" id="PF00082">
    <property type="entry name" value="Peptidase_S8"/>
    <property type="match status" value="1"/>
</dbReference>
<sequence>MPKAFSSHYHWNSAILNLPKTDSDKVSTPVPSKLFYTYNRAIHGFSVILSPEELEALKKMPRCITAYTNHTLHADTIRTTDFLSLSKAGGLWQASNYCTYAIIGVIDSGVWPVSASFKDDGMGEIPRRWKWTYEPSVQFKSLMYNRKLIGARYFNKGVLSQDLNISFVYNSPRDETGHGTHITSIVARNYIRGVSYFGYAKGTTRGTAPCARLAVYKVTWLRGGSLTSDVIVGTNQALADGVDIISMSMSFQGVLSYEDPITSFAAMEKGVLVSSLVGNRGSNLMTVVGNLWSLTVGASTIGRQLAGSLTLDNGKTIIGWSLFPRRAFLNVSLVYNETLTGCNSPTLLSEFANNVIVVCFVGPRINNQISTVIEPKIIGDIFISTDKREEYRIPGVTIKPMETPTVINYAKSTID</sequence>
<accession>A0A7J7LWN2</accession>
<name>A0A7J7LWN2_9MAGN</name>
<evidence type="ECO:0000256" key="2">
    <source>
        <dbReference type="ARBA" id="ARBA00022729"/>
    </source>
</evidence>
<organism evidence="6 7">
    <name type="scientific">Kingdonia uniflora</name>
    <dbReference type="NCBI Taxonomy" id="39325"/>
    <lineage>
        <taxon>Eukaryota</taxon>
        <taxon>Viridiplantae</taxon>
        <taxon>Streptophyta</taxon>
        <taxon>Embryophyta</taxon>
        <taxon>Tracheophyta</taxon>
        <taxon>Spermatophyta</taxon>
        <taxon>Magnoliopsida</taxon>
        <taxon>Ranunculales</taxon>
        <taxon>Circaeasteraceae</taxon>
        <taxon>Kingdonia</taxon>
    </lineage>
</organism>
<dbReference type="PROSITE" id="PS51892">
    <property type="entry name" value="SUBTILASE"/>
    <property type="match status" value="1"/>
</dbReference>
<dbReference type="GO" id="GO:0004252">
    <property type="term" value="F:serine-type endopeptidase activity"/>
    <property type="evidence" value="ECO:0007669"/>
    <property type="project" value="InterPro"/>
</dbReference>
<dbReference type="Pfam" id="PF05922">
    <property type="entry name" value="Inhibitor_I9"/>
    <property type="match status" value="1"/>
</dbReference>
<dbReference type="Gene3D" id="3.40.50.200">
    <property type="entry name" value="Peptidase S8/S53 domain"/>
    <property type="match status" value="1"/>
</dbReference>
<dbReference type="EMBL" id="JACGCM010001948">
    <property type="protein sequence ID" value="KAF6147025.1"/>
    <property type="molecule type" value="Genomic_DNA"/>
</dbReference>
<dbReference type="GO" id="GO:0006508">
    <property type="term" value="P:proteolysis"/>
    <property type="evidence" value="ECO:0007669"/>
    <property type="project" value="InterPro"/>
</dbReference>
<evidence type="ECO:0000313" key="6">
    <source>
        <dbReference type="EMBL" id="KAF6147025.1"/>
    </source>
</evidence>
<evidence type="ECO:0000259" key="5">
    <source>
        <dbReference type="Pfam" id="PF05922"/>
    </source>
</evidence>
<dbReference type="PANTHER" id="PTHR10795">
    <property type="entry name" value="PROPROTEIN CONVERTASE SUBTILISIN/KEXIN"/>
    <property type="match status" value="1"/>
</dbReference>
<keyword evidence="2" id="KW-0732">Signal</keyword>
<evidence type="ECO:0000256" key="3">
    <source>
        <dbReference type="PROSITE-ProRule" id="PRU01240"/>
    </source>
</evidence>
<comment type="similarity">
    <text evidence="1 3">Belongs to the peptidase S8 family.</text>
</comment>
<dbReference type="CDD" id="cd02120">
    <property type="entry name" value="PA_subtilisin_like"/>
    <property type="match status" value="1"/>
</dbReference>
<protein>
    <submittedName>
        <fullName evidence="6">Uncharacterized protein</fullName>
    </submittedName>
</protein>
<dbReference type="InterPro" id="IPR045051">
    <property type="entry name" value="SBT"/>
</dbReference>